<organism evidence="6 7">
    <name type="scientific">Hymenolepis diminuta</name>
    <name type="common">Rat tapeworm</name>
    <dbReference type="NCBI Taxonomy" id="6216"/>
    <lineage>
        <taxon>Eukaryota</taxon>
        <taxon>Metazoa</taxon>
        <taxon>Spiralia</taxon>
        <taxon>Lophotrochozoa</taxon>
        <taxon>Platyhelminthes</taxon>
        <taxon>Cestoda</taxon>
        <taxon>Eucestoda</taxon>
        <taxon>Cyclophyllidea</taxon>
        <taxon>Hymenolepididae</taxon>
        <taxon>Hymenolepis</taxon>
    </lineage>
</organism>
<keyword evidence="7" id="KW-1185">Reference proteome</keyword>
<name>A0A564YMQ1_HYMDI</name>
<dbReference type="Gene3D" id="1.20.58.1770">
    <property type="match status" value="1"/>
</dbReference>
<keyword evidence="1 2" id="KW-0175">Coiled coil</keyword>
<dbReference type="AlphaFoldDB" id="A0A564YMQ1"/>
<dbReference type="PANTHER" id="PTHR21502">
    <property type="entry name" value="ZINC FINGER PROTEIN DZIP1"/>
    <property type="match status" value="1"/>
</dbReference>
<dbReference type="InterPro" id="IPR034744">
    <property type="entry name" value="RH2"/>
</dbReference>
<feature type="domain" description="RH2" evidence="5">
    <location>
        <begin position="338"/>
        <end position="405"/>
    </location>
</feature>
<reference evidence="6 7" key="1">
    <citation type="submission" date="2019-07" db="EMBL/GenBank/DDBJ databases">
        <authorList>
            <person name="Jastrzebski P J."/>
            <person name="Paukszto L."/>
            <person name="Jastrzebski P J."/>
        </authorList>
    </citation>
    <scope>NUCLEOTIDE SEQUENCE [LARGE SCALE GENOMIC DNA]</scope>
    <source>
        <strain evidence="6 7">WMS-il1</strain>
    </source>
</reference>
<dbReference type="PROSITE" id="PS51776">
    <property type="entry name" value="RH1"/>
    <property type="match status" value="1"/>
</dbReference>
<evidence type="ECO:0000256" key="2">
    <source>
        <dbReference type="SAM" id="Coils"/>
    </source>
</evidence>
<evidence type="ECO:0000259" key="5">
    <source>
        <dbReference type="PROSITE" id="PS51777"/>
    </source>
</evidence>
<proteinExistence type="predicted"/>
<dbReference type="PANTHER" id="PTHR21502:SF4">
    <property type="entry name" value="RILP-LIKE PROTEIN HOMOLOG"/>
    <property type="match status" value="1"/>
</dbReference>
<feature type="domain" description="RH1" evidence="4">
    <location>
        <begin position="32"/>
        <end position="120"/>
    </location>
</feature>
<dbReference type="Pfam" id="PF09744">
    <property type="entry name" value="RH1"/>
    <property type="match status" value="1"/>
</dbReference>
<evidence type="ECO:0008006" key="8">
    <source>
        <dbReference type="Google" id="ProtNLM"/>
    </source>
</evidence>
<dbReference type="CDD" id="cd14445">
    <property type="entry name" value="RILP-like"/>
    <property type="match status" value="1"/>
</dbReference>
<dbReference type="InterPro" id="IPR034743">
    <property type="entry name" value="RH1"/>
</dbReference>
<feature type="compositionally biased region" description="Acidic residues" evidence="3">
    <location>
        <begin position="22"/>
        <end position="40"/>
    </location>
</feature>
<evidence type="ECO:0000256" key="3">
    <source>
        <dbReference type="SAM" id="MobiDB-lite"/>
    </source>
</evidence>
<evidence type="ECO:0000259" key="4">
    <source>
        <dbReference type="PROSITE" id="PS51776"/>
    </source>
</evidence>
<sequence>MLASSEWKSGLPGEVSATEHVLEDEGTSQTWDDEATEGNETDFVSVSEVYEMAAAIGKDFETLIDRHGGDSVCGLMPKVIHILEELEEQSAKRDSQLAEVATLQAAVERLEADKIARVQQRLKDEEDTLKMEENWRAEISELQNIIKTLSGENAQLTEMIEAVKNSKSHRPVTASAPRKTEEESLMRRLKEVVDAQKVELRSQRRILTQRTIDYDAMKLQADRLAHLNAKGPRLKLVAQNDDLSGGMAAYLANKIKDLETRLRAKRVLIEEIKHHIGPSSASYQDSNTLMTNSIHRELNAVSPDEENKQSDFVKLLNTDDKILAKTGRSNCPSLPPNSPHFSFEELRQILIESMELESKIIQHRDRLEVYLRAGDDEPPVQGPINREPPEKADAWTKPTVTVKLLFEKLAERIRAKMERSSF</sequence>
<dbReference type="GO" id="GO:0051959">
    <property type="term" value="F:dynein light intermediate chain binding"/>
    <property type="evidence" value="ECO:0007669"/>
    <property type="project" value="TreeGrafter"/>
</dbReference>
<protein>
    <recommendedName>
        <fullName evidence="8">RH1 domain-containing protein</fullName>
    </recommendedName>
</protein>
<evidence type="ECO:0000313" key="7">
    <source>
        <dbReference type="Proteomes" id="UP000321570"/>
    </source>
</evidence>
<dbReference type="GO" id="GO:0036064">
    <property type="term" value="C:ciliary basal body"/>
    <property type="evidence" value="ECO:0007669"/>
    <property type="project" value="TreeGrafter"/>
</dbReference>
<feature type="region of interest" description="Disordered" evidence="3">
    <location>
        <begin position="1"/>
        <end position="40"/>
    </location>
</feature>
<dbReference type="GO" id="GO:0005737">
    <property type="term" value="C:cytoplasm"/>
    <property type="evidence" value="ECO:0007669"/>
    <property type="project" value="TreeGrafter"/>
</dbReference>
<evidence type="ECO:0000313" key="6">
    <source>
        <dbReference type="EMBL" id="VUZ48535.1"/>
    </source>
</evidence>
<dbReference type="GO" id="GO:0031267">
    <property type="term" value="F:small GTPase binding"/>
    <property type="evidence" value="ECO:0007669"/>
    <property type="project" value="TreeGrafter"/>
</dbReference>
<accession>A0A564YMQ1</accession>
<dbReference type="Proteomes" id="UP000321570">
    <property type="component" value="Unassembled WGS sequence"/>
</dbReference>
<evidence type="ECO:0000256" key="1">
    <source>
        <dbReference type="ARBA" id="ARBA00023054"/>
    </source>
</evidence>
<dbReference type="GO" id="GO:0060271">
    <property type="term" value="P:cilium assembly"/>
    <property type="evidence" value="ECO:0007669"/>
    <property type="project" value="TreeGrafter"/>
</dbReference>
<dbReference type="PROSITE" id="PS51777">
    <property type="entry name" value="RH2"/>
    <property type="match status" value="1"/>
</dbReference>
<feature type="coiled-coil region" evidence="2">
    <location>
        <begin position="86"/>
        <end position="166"/>
    </location>
</feature>
<gene>
    <name evidence="6" type="ORF">WMSIL1_LOCUS7924</name>
</gene>
<dbReference type="EMBL" id="CABIJS010000299">
    <property type="protein sequence ID" value="VUZ48535.1"/>
    <property type="molecule type" value="Genomic_DNA"/>
</dbReference>
<dbReference type="InterPro" id="IPR051241">
    <property type="entry name" value="DZIP_RILPL"/>
</dbReference>